<feature type="domain" description="Ig-like" evidence="4">
    <location>
        <begin position="2"/>
        <end position="108"/>
    </location>
</feature>
<keyword evidence="6" id="KW-1185">Reference proteome</keyword>
<dbReference type="InterPro" id="IPR013783">
    <property type="entry name" value="Ig-like_fold"/>
</dbReference>
<dbReference type="PROSITE" id="PS00290">
    <property type="entry name" value="IG_MHC"/>
    <property type="match status" value="1"/>
</dbReference>
<comment type="subcellular location">
    <subcellularLocation>
        <location evidence="1">Membrane</location>
        <topology evidence="1">Single-pass membrane protein</topology>
    </subcellularLocation>
</comment>
<accession>A0ABN7PD39</accession>
<feature type="non-terminal residue" evidence="5">
    <location>
        <position position="1"/>
    </location>
</feature>
<dbReference type="SMART" id="SM00408">
    <property type="entry name" value="IGc2"/>
    <property type="match status" value="1"/>
</dbReference>
<keyword evidence="3" id="KW-1015">Disulfide bond</keyword>
<name>A0ABN7PD39_TIMPD</name>
<evidence type="ECO:0000313" key="6">
    <source>
        <dbReference type="Proteomes" id="UP001153148"/>
    </source>
</evidence>
<gene>
    <name evidence="5" type="ORF">TPAB3V08_LOCUS12637</name>
</gene>
<evidence type="ECO:0000259" key="4">
    <source>
        <dbReference type="PROSITE" id="PS50835"/>
    </source>
</evidence>
<keyword evidence="2" id="KW-0472">Membrane</keyword>
<evidence type="ECO:0000256" key="2">
    <source>
        <dbReference type="ARBA" id="ARBA00023136"/>
    </source>
</evidence>
<dbReference type="PANTHER" id="PTHR45889:SF5">
    <property type="entry name" value="CELL ADHESION MOLECULE 3"/>
    <property type="match status" value="1"/>
</dbReference>
<evidence type="ECO:0000256" key="3">
    <source>
        <dbReference type="ARBA" id="ARBA00023157"/>
    </source>
</evidence>
<proteinExistence type="predicted"/>
<dbReference type="EMBL" id="CAJPIN010045857">
    <property type="protein sequence ID" value="CAG2065694.1"/>
    <property type="molecule type" value="Genomic_DNA"/>
</dbReference>
<organism evidence="5 6">
    <name type="scientific">Timema podura</name>
    <name type="common">Walking stick</name>
    <dbReference type="NCBI Taxonomy" id="61482"/>
    <lineage>
        <taxon>Eukaryota</taxon>
        <taxon>Metazoa</taxon>
        <taxon>Ecdysozoa</taxon>
        <taxon>Arthropoda</taxon>
        <taxon>Hexapoda</taxon>
        <taxon>Insecta</taxon>
        <taxon>Pterygota</taxon>
        <taxon>Neoptera</taxon>
        <taxon>Polyneoptera</taxon>
        <taxon>Phasmatodea</taxon>
        <taxon>Timematodea</taxon>
        <taxon>Timematoidea</taxon>
        <taxon>Timematidae</taxon>
        <taxon>Timema</taxon>
    </lineage>
</organism>
<dbReference type="InterPro" id="IPR003599">
    <property type="entry name" value="Ig_sub"/>
</dbReference>
<protein>
    <recommendedName>
        <fullName evidence="4">Ig-like domain-containing protein</fullName>
    </recommendedName>
</protein>
<evidence type="ECO:0000256" key="1">
    <source>
        <dbReference type="ARBA" id="ARBA00004167"/>
    </source>
</evidence>
<dbReference type="InterPro" id="IPR007110">
    <property type="entry name" value="Ig-like_dom"/>
</dbReference>
<dbReference type="InterPro" id="IPR013162">
    <property type="entry name" value="CD80_C2-set"/>
</dbReference>
<reference evidence="5" key="1">
    <citation type="submission" date="2021-03" db="EMBL/GenBank/DDBJ databases">
        <authorList>
            <person name="Tran Van P."/>
        </authorList>
    </citation>
    <scope>NUCLEOTIDE SEQUENCE</scope>
</reference>
<dbReference type="Proteomes" id="UP001153148">
    <property type="component" value="Unassembled WGS sequence"/>
</dbReference>
<dbReference type="PANTHER" id="PTHR45889">
    <property type="entry name" value="IG-LIKE DOMAIN-CONTAINING PROTEIN"/>
    <property type="match status" value="1"/>
</dbReference>
<comment type="caution">
    <text evidence="5">The sequence shown here is derived from an EMBL/GenBank/DDBJ whole genome shotgun (WGS) entry which is preliminary data.</text>
</comment>
<dbReference type="Pfam" id="PF08205">
    <property type="entry name" value="C2-set_2"/>
    <property type="match status" value="1"/>
</dbReference>
<dbReference type="SUPFAM" id="SSF48726">
    <property type="entry name" value="Immunoglobulin"/>
    <property type="match status" value="1"/>
</dbReference>
<dbReference type="Gene3D" id="2.60.40.10">
    <property type="entry name" value="Immunoglobulins"/>
    <property type="match status" value="1"/>
</dbReference>
<evidence type="ECO:0000313" key="5">
    <source>
        <dbReference type="EMBL" id="CAG2065694.1"/>
    </source>
</evidence>
<dbReference type="InterPro" id="IPR003598">
    <property type="entry name" value="Ig_sub2"/>
</dbReference>
<dbReference type="SMART" id="SM00409">
    <property type="entry name" value="IG"/>
    <property type="match status" value="1"/>
</dbReference>
<dbReference type="PROSITE" id="PS50835">
    <property type="entry name" value="IG_LIKE"/>
    <property type="match status" value="1"/>
</dbReference>
<dbReference type="InterPro" id="IPR003006">
    <property type="entry name" value="Ig/MHC_CS"/>
</dbReference>
<dbReference type="InterPro" id="IPR036179">
    <property type="entry name" value="Ig-like_dom_sf"/>
</dbReference>
<sequence length="122" mass="14031">PPSSIEIVDRAPNSKIEIRENEEFQLECLVKNAKPAAKIVWYRGNVELKLDKRVDTTTEAETGREHKAKRYNVLSRITLQPTAEDDYADYTCEARHEALPSDMPMRVTVQLSVLCKMDSLFY</sequence>